<dbReference type="SUPFAM" id="SSF46785">
    <property type="entry name" value="Winged helix' DNA-binding domain"/>
    <property type="match status" value="1"/>
</dbReference>
<gene>
    <name evidence="2" type="ORF">OG626_00385</name>
</gene>
<organism evidence="2">
    <name type="scientific">Streptomyces sp. NBC_01401</name>
    <dbReference type="NCBI Taxonomy" id="2903854"/>
    <lineage>
        <taxon>Bacteria</taxon>
        <taxon>Bacillati</taxon>
        <taxon>Actinomycetota</taxon>
        <taxon>Actinomycetes</taxon>
        <taxon>Kitasatosporales</taxon>
        <taxon>Streptomycetaceae</taxon>
        <taxon>Streptomyces</taxon>
    </lineage>
</organism>
<dbReference type="PRINTS" id="PR00598">
    <property type="entry name" value="HTHMARR"/>
</dbReference>
<proteinExistence type="predicted"/>
<reference evidence="2" key="1">
    <citation type="submission" date="2022-10" db="EMBL/GenBank/DDBJ databases">
        <title>The complete genomes of actinobacterial strains from the NBC collection.</title>
        <authorList>
            <person name="Joergensen T.S."/>
            <person name="Alvarez Arevalo M."/>
            <person name="Sterndorff E.B."/>
            <person name="Faurdal D."/>
            <person name="Vuksanovic O."/>
            <person name="Mourched A.-S."/>
            <person name="Charusanti P."/>
            <person name="Shaw S."/>
            <person name="Blin K."/>
            <person name="Weber T."/>
        </authorList>
    </citation>
    <scope>NUCLEOTIDE SEQUENCE</scope>
    <source>
        <strain evidence="2">NBC_01401</strain>
    </source>
</reference>
<name>A0AAU3GM48_9ACTN</name>
<dbReference type="GO" id="GO:0003700">
    <property type="term" value="F:DNA-binding transcription factor activity"/>
    <property type="evidence" value="ECO:0007669"/>
    <property type="project" value="InterPro"/>
</dbReference>
<dbReference type="PANTHER" id="PTHR33164">
    <property type="entry name" value="TRANSCRIPTIONAL REGULATOR, MARR FAMILY"/>
    <property type="match status" value="1"/>
</dbReference>
<dbReference type="AlphaFoldDB" id="A0AAU3GM48"/>
<dbReference type="InterPro" id="IPR000835">
    <property type="entry name" value="HTH_MarR-typ"/>
</dbReference>
<evidence type="ECO:0000313" key="2">
    <source>
        <dbReference type="EMBL" id="WTY93442.1"/>
    </source>
</evidence>
<evidence type="ECO:0000259" key="1">
    <source>
        <dbReference type="PROSITE" id="PS50995"/>
    </source>
</evidence>
<dbReference type="InterPro" id="IPR039422">
    <property type="entry name" value="MarR/SlyA-like"/>
</dbReference>
<accession>A0AAU3GM48</accession>
<dbReference type="GO" id="GO:0006950">
    <property type="term" value="P:response to stress"/>
    <property type="evidence" value="ECO:0007669"/>
    <property type="project" value="TreeGrafter"/>
</dbReference>
<dbReference type="Gene3D" id="1.10.10.10">
    <property type="entry name" value="Winged helix-like DNA-binding domain superfamily/Winged helix DNA-binding domain"/>
    <property type="match status" value="1"/>
</dbReference>
<dbReference type="SMART" id="SM00347">
    <property type="entry name" value="HTH_MARR"/>
    <property type="match status" value="1"/>
</dbReference>
<dbReference type="InterPro" id="IPR036390">
    <property type="entry name" value="WH_DNA-bd_sf"/>
</dbReference>
<dbReference type="PANTHER" id="PTHR33164:SF57">
    <property type="entry name" value="MARR-FAMILY TRANSCRIPTIONAL REGULATOR"/>
    <property type="match status" value="1"/>
</dbReference>
<dbReference type="Pfam" id="PF01047">
    <property type="entry name" value="MarR"/>
    <property type="match status" value="1"/>
</dbReference>
<dbReference type="InterPro" id="IPR036388">
    <property type="entry name" value="WH-like_DNA-bd_sf"/>
</dbReference>
<dbReference type="EMBL" id="CP109535">
    <property type="protein sequence ID" value="WTY93442.1"/>
    <property type="molecule type" value="Genomic_DNA"/>
</dbReference>
<protein>
    <submittedName>
        <fullName evidence="2">MarR family transcriptional regulator</fullName>
    </submittedName>
</protein>
<sequence length="153" mass="17067">MEANRELAPAEADVWESLLSVLLWLPAALDGRLKQQGLSHHEFLILWCLSQHRDRTHTMSSLAELSRVTPSHLSRIASRLERQGWLLREQDPSDARVTIASLTEAGSLKFAESAPGYNAALYEHVFARLTGDEAEQLGRITARIAQSLDPRAT</sequence>
<dbReference type="PROSITE" id="PS50995">
    <property type="entry name" value="HTH_MARR_2"/>
    <property type="match status" value="1"/>
</dbReference>
<feature type="domain" description="HTH marR-type" evidence="1">
    <location>
        <begin position="1"/>
        <end position="146"/>
    </location>
</feature>